<accession>A0A0N4WK17</accession>
<organism evidence="3">
    <name type="scientific">Haemonchus placei</name>
    <name type="common">Barber's pole worm</name>
    <dbReference type="NCBI Taxonomy" id="6290"/>
    <lineage>
        <taxon>Eukaryota</taxon>
        <taxon>Metazoa</taxon>
        <taxon>Ecdysozoa</taxon>
        <taxon>Nematoda</taxon>
        <taxon>Chromadorea</taxon>
        <taxon>Rhabditida</taxon>
        <taxon>Rhabditina</taxon>
        <taxon>Rhabditomorpha</taxon>
        <taxon>Strongyloidea</taxon>
        <taxon>Trichostrongylidae</taxon>
        <taxon>Haemonchus</taxon>
    </lineage>
</organism>
<keyword evidence="2" id="KW-1185">Reference proteome</keyword>
<reference evidence="1 2" key="2">
    <citation type="submission" date="2018-11" db="EMBL/GenBank/DDBJ databases">
        <authorList>
            <consortium name="Pathogen Informatics"/>
        </authorList>
    </citation>
    <scope>NUCLEOTIDE SEQUENCE [LARGE SCALE GENOMIC DNA]</scope>
    <source>
        <strain evidence="1 2">MHpl1</strain>
    </source>
</reference>
<evidence type="ECO:0000313" key="1">
    <source>
        <dbReference type="EMBL" id="VDO42747.1"/>
    </source>
</evidence>
<gene>
    <name evidence="1" type="ORF">HPLM_LOCUS11384</name>
</gene>
<protein>
    <submittedName>
        <fullName evidence="3">Transposase</fullName>
    </submittedName>
</protein>
<dbReference type="WBParaSite" id="HPLM_0001139201-mRNA-1">
    <property type="protein sequence ID" value="HPLM_0001139201-mRNA-1"/>
    <property type="gene ID" value="HPLM_0001139201"/>
</dbReference>
<dbReference type="AlphaFoldDB" id="A0A0N4WK17"/>
<proteinExistence type="predicted"/>
<name>A0A0N4WK17_HAEPC</name>
<reference evidence="3" key="1">
    <citation type="submission" date="2017-02" db="UniProtKB">
        <authorList>
            <consortium name="WormBaseParasite"/>
        </authorList>
    </citation>
    <scope>IDENTIFICATION</scope>
</reference>
<dbReference type="Proteomes" id="UP000268014">
    <property type="component" value="Unassembled WGS sequence"/>
</dbReference>
<evidence type="ECO:0000313" key="3">
    <source>
        <dbReference type="WBParaSite" id="HPLM_0001139201-mRNA-1"/>
    </source>
</evidence>
<evidence type="ECO:0000313" key="2">
    <source>
        <dbReference type="Proteomes" id="UP000268014"/>
    </source>
</evidence>
<dbReference type="EMBL" id="UZAF01017553">
    <property type="protein sequence ID" value="VDO42747.1"/>
    <property type="molecule type" value="Genomic_DNA"/>
</dbReference>
<sequence>MGCTRYNLKLSDTRHSLTACLACALRELRRLTVLIDVDHPPLSVHIEVLRKLNYEARAALTRLQEDQNNAKKP</sequence>